<dbReference type="SMART" id="SM00225">
    <property type="entry name" value="BTB"/>
    <property type="match status" value="1"/>
</dbReference>
<feature type="region of interest" description="Disordered" evidence="1">
    <location>
        <begin position="280"/>
        <end position="304"/>
    </location>
</feature>
<comment type="caution">
    <text evidence="3">The sequence shown here is derived from an EMBL/GenBank/DDBJ whole genome shotgun (WGS) entry which is preliminary data.</text>
</comment>
<dbReference type="CDD" id="cd18186">
    <property type="entry name" value="BTB_POZ_ZBTB_KLHL-like"/>
    <property type="match status" value="1"/>
</dbReference>
<dbReference type="InterPro" id="IPR000210">
    <property type="entry name" value="BTB/POZ_dom"/>
</dbReference>
<protein>
    <recommendedName>
        <fullName evidence="2">BTB domain-containing protein</fullName>
    </recommendedName>
</protein>
<name>A0ABR1YIW4_9PEZI</name>
<dbReference type="Proteomes" id="UP001492380">
    <property type="component" value="Unassembled WGS sequence"/>
</dbReference>
<accession>A0ABR1YIW4</accession>
<proteinExistence type="predicted"/>
<feature type="compositionally biased region" description="Basic residues" evidence="1">
    <location>
        <begin position="294"/>
        <end position="304"/>
    </location>
</feature>
<organism evidence="3 4">
    <name type="scientific">Phyllosticta capitalensis</name>
    <dbReference type="NCBI Taxonomy" id="121624"/>
    <lineage>
        <taxon>Eukaryota</taxon>
        <taxon>Fungi</taxon>
        <taxon>Dikarya</taxon>
        <taxon>Ascomycota</taxon>
        <taxon>Pezizomycotina</taxon>
        <taxon>Dothideomycetes</taxon>
        <taxon>Dothideomycetes incertae sedis</taxon>
        <taxon>Botryosphaeriales</taxon>
        <taxon>Phyllostictaceae</taxon>
        <taxon>Phyllosticta</taxon>
    </lineage>
</organism>
<feature type="domain" description="BTB" evidence="2">
    <location>
        <begin position="35"/>
        <end position="103"/>
    </location>
</feature>
<dbReference type="EMBL" id="JBBWRZ010000008">
    <property type="protein sequence ID" value="KAK8230799.1"/>
    <property type="molecule type" value="Genomic_DNA"/>
</dbReference>
<dbReference type="PANTHER" id="PTHR47843:SF5">
    <property type="entry name" value="BTB_POZ DOMAIN PROTEIN"/>
    <property type="match status" value="1"/>
</dbReference>
<evidence type="ECO:0000313" key="4">
    <source>
        <dbReference type="Proteomes" id="UP001492380"/>
    </source>
</evidence>
<reference evidence="3 4" key="1">
    <citation type="submission" date="2024-04" db="EMBL/GenBank/DDBJ databases">
        <title>Phyllosticta paracitricarpa is synonymous to the EU quarantine fungus P. citricarpa based on phylogenomic analyses.</title>
        <authorList>
            <consortium name="Lawrence Berkeley National Laboratory"/>
            <person name="Van Ingen-Buijs V.A."/>
            <person name="Van Westerhoven A.C."/>
            <person name="Haridas S."/>
            <person name="Skiadas P."/>
            <person name="Martin F."/>
            <person name="Groenewald J.Z."/>
            <person name="Crous P.W."/>
            <person name="Seidl M.F."/>
        </authorList>
    </citation>
    <scope>NUCLEOTIDE SEQUENCE [LARGE SCALE GENOMIC DNA]</scope>
    <source>
        <strain evidence="3 4">CBS 123374</strain>
    </source>
</reference>
<dbReference type="Pfam" id="PF00651">
    <property type="entry name" value="BTB"/>
    <property type="match status" value="1"/>
</dbReference>
<dbReference type="Gene3D" id="3.30.710.10">
    <property type="entry name" value="Potassium Channel Kv1.1, Chain A"/>
    <property type="match status" value="1"/>
</dbReference>
<dbReference type="SUPFAM" id="SSF54695">
    <property type="entry name" value="POZ domain"/>
    <property type="match status" value="1"/>
</dbReference>
<keyword evidence="4" id="KW-1185">Reference proteome</keyword>
<sequence>MASQSDHDVEMSERIDLAKKLYAFASEGFKSNQYSDLTIRCRDREFYVHKVIVCSQCDFFANACKPDSPFIEARTGVITLDDDPLMIQTFLEWFYSDWYDFEDQSKRTFPNFSRKEAKFLLKAHLYALADKYQASHIKIKVARVILAILEDESEGISAGVRVPLSRRAIVAFATILFESTPDSDRRLRNLVYLYTKVNFAWFMDWSDFDSEMDKIDGFWSGYARFTTFFLSLSRTCPKCLRTGPTAFKDDFLGNFKNAHIVMECPQDDCRAQLPVDEWVPRKEEASEPQDGNPHKRRRSSSSCS</sequence>
<evidence type="ECO:0000259" key="2">
    <source>
        <dbReference type="PROSITE" id="PS50097"/>
    </source>
</evidence>
<dbReference type="PANTHER" id="PTHR47843">
    <property type="entry name" value="BTB DOMAIN-CONTAINING PROTEIN-RELATED"/>
    <property type="match status" value="1"/>
</dbReference>
<gene>
    <name evidence="3" type="ORF">HDK90DRAFT_491855</name>
</gene>
<dbReference type="InterPro" id="IPR011333">
    <property type="entry name" value="SKP1/BTB/POZ_sf"/>
</dbReference>
<dbReference type="PROSITE" id="PS50097">
    <property type="entry name" value="BTB"/>
    <property type="match status" value="1"/>
</dbReference>
<evidence type="ECO:0000256" key="1">
    <source>
        <dbReference type="SAM" id="MobiDB-lite"/>
    </source>
</evidence>
<evidence type="ECO:0000313" key="3">
    <source>
        <dbReference type="EMBL" id="KAK8230799.1"/>
    </source>
</evidence>